<dbReference type="Gene3D" id="2.60.120.200">
    <property type="match status" value="1"/>
</dbReference>
<evidence type="ECO:0000313" key="9">
    <source>
        <dbReference type="EMBL" id="NNV57513.1"/>
    </source>
</evidence>
<dbReference type="PANTHER" id="PTHR11878">
    <property type="entry name" value="SODIUM/CALCIUM EXCHANGER"/>
    <property type="match status" value="1"/>
</dbReference>
<dbReference type="Proteomes" id="UP000598971">
    <property type="component" value="Unassembled WGS sequence"/>
</dbReference>
<dbReference type="SMART" id="SM00560">
    <property type="entry name" value="LamGL"/>
    <property type="match status" value="1"/>
</dbReference>
<name>A0A8J8JUX9_9BACT</name>
<accession>A0A8J8JUX9</accession>
<dbReference type="GO" id="GO:0016020">
    <property type="term" value="C:membrane"/>
    <property type="evidence" value="ECO:0007669"/>
    <property type="project" value="InterPro"/>
</dbReference>
<dbReference type="InterPro" id="IPR013320">
    <property type="entry name" value="ConA-like_dom_sf"/>
</dbReference>
<dbReference type="InterPro" id="IPR003644">
    <property type="entry name" value="Calx_beta"/>
</dbReference>
<keyword evidence="4" id="KW-0406">Ion transport</keyword>
<evidence type="ECO:0000256" key="5">
    <source>
        <dbReference type="ARBA" id="ARBA00023157"/>
    </source>
</evidence>
<dbReference type="GO" id="GO:0030001">
    <property type="term" value="P:metal ion transport"/>
    <property type="evidence" value="ECO:0007669"/>
    <property type="project" value="TreeGrafter"/>
</dbReference>
<evidence type="ECO:0000259" key="7">
    <source>
        <dbReference type="SMART" id="SM00237"/>
    </source>
</evidence>
<keyword evidence="2" id="KW-0677">Repeat</keyword>
<evidence type="ECO:0000256" key="3">
    <source>
        <dbReference type="ARBA" id="ARBA00022837"/>
    </source>
</evidence>
<keyword evidence="4" id="KW-0813">Transport</keyword>
<gene>
    <name evidence="9" type="ORF">GD597_18715</name>
</gene>
<comment type="caution">
    <text evidence="9">The sequence shown here is derived from an EMBL/GenBank/DDBJ whole genome shotgun (WGS) entry which is preliminary data.</text>
</comment>
<dbReference type="SUPFAM" id="SSF141072">
    <property type="entry name" value="CalX-like"/>
    <property type="match status" value="1"/>
</dbReference>
<evidence type="ECO:0000256" key="6">
    <source>
        <dbReference type="SAM" id="SignalP"/>
    </source>
</evidence>
<dbReference type="InterPro" id="IPR051171">
    <property type="entry name" value="CaCA"/>
</dbReference>
<feature type="domain" description="LamG-like jellyroll fold" evidence="8">
    <location>
        <begin position="51"/>
        <end position="176"/>
    </location>
</feature>
<dbReference type="InterPro" id="IPR006558">
    <property type="entry name" value="LamG-like"/>
</dbReference>
<organism evidence="9 10">
    <name type="scientific">Limnovirga soli</name>
    <dbReference type="NCBI Taxonomy" id="2656915"/>
    <lineage>
        <taxon>Bacteria</taxon>
        <taxon>Pseudomonadati</taxon>
        <taxon>Bacteroidota</taxon>
        <taxon>Chitinophagia</taxon>
        <taxon>Chitinophagales</taxon>
        <taxon>Chitinophagaceae</taxon>
        <taxon>Limnovirga</taxon>
    </lineage>
</organism>
<dbReference type="RefSeq" id="WP_171609457.1">
    <property type="nucleotide sequence ID" value="NZ_WHPF01000015.1"/>
</dbReference>
<dbReference type="SUPFAM" id="SSF49899">
    <property type="entry name" value="Concanavalin A-like lectins/glucanases"/>
    <property type="match status" value="1"/>
</dbReference>
<dbReference type="SMART" id="SM00237">
    <property type="entry name" value="Calx_beta"/>
    <property type="match status" value="1"/>
</dbReference>
<keyword evidence="3" id="KW-0106">Calcium</keyword>
<feature type="domain" description="Calx-beta" evidence="7">
    <location>
        <begin position="371"/>
        <end position="466"/>
    </location>
</feature>
<feature type="signal peptide" evidence="6">
    <location>
        <begin position="1"/>
        <end position="19"/>
    </location>
</feature>
<evidence type="ECO:0000256" key="1">
    <source>
        <dbReference type="ARBA" id="ARBA00022729"/>
    </source>
</evidence>
<evidence type="ECO:0000259" key="8">
    <source>
        <dbReference type="SMART" id="SM00560"/>
    </source>
</evidence>
<dbReference type="GO" id="GO:0007154">
    <property type="term" value="P:cell communication"/>
    <property type="evidence" value="ECO:0007669"/>
    <property type="project" value="InterPro"/>
</dbReference>
<dbReference type="Pfam" id="PF18962">
    <property type="entry name" value="Por_Secre_tail"/>
    <property type="match status" value="1"/>
</dbReference>
<proteinExistence type="predicted"/>
<keyword evidence="1 6" id="KW-0732">Signal</keyword>
<reference evidence="9" key="1">
    <citation type="submission" date="2019-10" db="EMBL/GenBank/DDBJ databases">
        <title>Draft genome sequence of Panacibacter sp. KCS-6.</title>
        <authorList>
            <person name="Yim K.J."/>
        </authorList>
    </citation>
    <scope>NUCLEOTIDE SEQUENCE</scope>
    <source>
        <strain evidence="9">KCS-6</strain>
    </source>
</reference>
<dbReference type="PANTHER" id="PTHR11878:SF65">
    <property type="entry name" value="NA_CA-EXCHANGE PROTEIN, ISOFORM G"/>
    <property type="match status" value="1"/>
</dbReference>
<dbReference type="GO" id="GO:0005975">
    <property type="term" value="P:carbohydrate metabolic process"/>
    <property type="evidence" value="ECO:0007669"/>
    <property type="project" value="UniProtKB-ARBA"/>
</dbReference>
<dbReference type="Pfam" id="PF03160">
    <property type="entry name" value="Calx-beta"/>
    <property type="match status" value="1"/>
</dbReference>
<dbReference type="Gene3D" id="2.60.40.2030">
    <property type="match status" value="1"/>
</dbReference>
<dbReference type="InterPro" id="IPR026444">
    <property type="entry name" value="Secre_tail"/>
</dbReference>
<dbReference type="GO" id="GO:0004553">
    <property type="term" value="F:hydrolase activity, hydrolyzing O-glycosyl compounds"/>
    <property type="evidence" value="ECO:0007669"/>
    <property type="project" value="UniProtKB-ARBA"/>
</dbReference>
<sequence>MKKVLFLTAGLYLSLALNAQSQNLPGSGNALNFDGVDDHVTINAYAVPTTGDFTVDLWVFNRNNTEGFREFISQGASGDAFYIGTTNLTGIIRLGDTWQNTGILMPLNKWTHLCVVKSATNGFLYMNGILVSSISNYAISAAGTTTLIGKQYGGISEFPNAIIDEVRIWNIALSQTQIRERMCRKMPNNDALFSTLTAYYNFDESTSTTVFDATANNNNGTLINGLARVTSAAPIGNASANNYVTTGLPSTSLSFPAQDNLSIAVNSGTYSGTAGVHLFRVDEQPNTTNGIEGVGNNNRYFGVFTANINSPQITTVYNYTGNPFIATEPTMRLFSRSDNAASVWGITSATQNLTSNTFTLTGDNAEYILGSIGTVIPTISIANKSLAEDNTDTTDMKFTVTLNRPYDSTISVRYKTANITATAGSDYVPINKVLRFSPGQVRKNIAISVLGDITPEPNEQFNVILSNPVNTILGAADTALGIIRNDDAAFAIVSNGVDDLKNIGVRISPNPAKDILQISGFNTDKNSIVITDLQGRIMLQQSIGRGSTTVNIAHLSAGIYLLTYTNGGAYKSIKILKQ</sequence>
<dbReference type="AlphaFoldDB" id="A0A8J8JUX9"/>
<dbReference type="InterPro" id="IPR038081">
    <property type="entry name" value="CalX-like_sf"/>
</dbReference>
<evidence type="ECO:0000256" key="4">
    <source>
        <dbReference type="ARBA" id="ARBA00023065"/>
    </source>
</evidence>
<keyword evidence="5" id="KW-1015">Disulfide bond</keyword>
<dbReference type="EMBL" id="WHPF01000015">
    <property type="protein sequence ID" value="NNV57513.1"/>
    <property type="molecule type" value="Genomic_DNA"/>
</dbReference>
<evidence type="ECO:0000256" key="2">
    <source>
        <dbReference type="ARBA" id="ARBA00022737"/>
    </source>
</evidence>
<dbReference type="Pfam" id="PF13385">
    <property type="entry name" value="Laminin_G_3"/>
    <property type="match status" value="1"/>
</dbReference>
<dbReference type="NCBIfam" id="TIGR04183">
    <property type="entry name" value="Por_Secre_tail"/>
    <property type="match status" value="1"/>
</dbReference>
<keyword evidence="10" id="KW-1185">Reference proteome</keyword>
<feature type="chain" id="PRO_5035276541" evidence="6">
    <location>
        <begin position="20"/>
        <end position="578"/>
    </location>
</feature>
<protein>
    <submittedName>
        <fullName evidence="9">T9SS type A sorting domain-containing protein</fullName>
    </submittedName>
</protein>
<evidence type="ECO:0000313" key="10">
    <source>
        <dbReference type="Proteomes" id="UP000598971"/>
    </source>
</evidence>